<dbReference type="InterPro" id="IPR007348">
    <property type="entry name" value="CopC_dom"/>
</dbReference>
<dbReference type="SUPFAM" id="SSF81296">
    <property type="entry name" value="E set domains"/>
    <property type="match status" value="1"/>
</dbReference>
<proteinExistence type="predicted"/>
<gene>
    <name evidence="9" type="ORF">ACFQ0P_15875</name>
</gene>
<name>A0ABW3ALJ7_9MICO</name>
<dbReference type="PANTHER" id="PTHR34820">
    <property type="entry name" value="INNER MEMBRANE PROTEIN YEBZ"/>
    <property type="match status" value="1"/>
</dbReference>
<dbReference type="InterPro" id="IPR014756">
    <property type="entry name" value="Ig_E-set"/>
</dbReference>
<keyword evidence="6" id="KW-0812">Transmembrane</keyword>
<comment type="subcellular location">
    <subcellularLocation>
        <location evidence="1">Cell envelope</location>
    </subcellularLocation>
</comment>
<sequence length="209" mass="21705">MSTWQHRIVATTAVLVAATGLVFATAIPAAAHENIASSSPTGNERFDTAPTSAELVFTGDVLTIGAAVAVVDESGKNWVTGGPQIDNATVVVELAPGMPDAGYQLRWRVVSGDGHVISSIIPFTIGDGEPYSRENEATASPPTESEASKTDASAQGAPEFWQLALVGLAGAVFALGLYLAIRFTRRRTQTAPLTSDDAADIDSKGNPHS</sequence>
<dbReference type="Proteomes" id="UP001597055">
    <property type="component" value="Unassembled WGS sequence"/>
</dbReference>
<dbReference type="RefSeq" id="WP_204979598.1">
    <property type="nucleotide sequence ID" value="NZ_JBHTII010000002.1"/>
</dbReference>
<evidence type="ECO:0000256" key="6">
    <source>
        <dbReference type="SAM" id="Phobius"/>
    </source>
</evidence>
<organism evidence="9 10">
    <name type="scientific">Microbacterium insulae</name>
    <dbReference type="NCBI Taxonomy" id="483014"/>
    <lineage>
        <taxon>Bacteria</taxon>
        <taxon>Bacillati</taxon>
        <taxon>Actinomycetota</taxon>
        <taxon>Actinomycetes</taxon>
        <taxon>Micrococcales</taxon>
        <taxon>Microbacteriaceae</taxon>
        <taxon>Microbacterium</taxon>
    </lineage>
</organism>
<evidence type="ECO:0000313" key="10">
    <source>
        <dbReference type="Proteomes" id="UP001597055"/>
    </source>
</evidence>
<dbReference type="InterPro" id="IPR032694">
    <property type="entry name" value="CopC/D"/>
</dbReference>
<keyword evidence="6" id="KW-1133">Transmembrane helix</keyword>
<evidence type="ECO:0000256" key="1">
    <source>
        <dbReference type="ARBA" id="ARBA00004196"/>
    </source>
</evidence>
<accession>A0ABW3ALJ7</accession>
<dbReference type="EMBL" id="JBHTII010000002">
    <property type="protein sequence ID" value="MFD0791872.1"/>
    <property type="molecule type" value="Genomic_DNA"/>
</dbReference>
<feature type="compositionally biased region" description="Polar residues" evidence="5">
    <location>
        <begin position="137"/>
        <end position="153"/>
    </location>
</feature>
<feature type="signal peptide" evidence="7">
    <location>
        <begin position="1"/>
        <end position="31"/>
    </location>
</feature>
<dbReference type="Gene3D" id="2.60.40.1220">
    <property type="match status" value="1"/>
</dbReference>
<feature type="domain" description="CopC" evidence="8">
    <location>
        <begin position="32"/>
        <end position="125"/>
    </location>
</feature>
<keyword evidence="6" id="KW-0472">Membrane</keyword>
<keyword evidence="2" id="KW-0479">Metal-binding</keyword>
<dbReference type="PANTHER" id="PTHR34820:SF4">
    <property type="entry name" value="INNER MEMBRANE PROTEIN YEBZ"/>
    <property type="match status" value="1"/>
</dbReference>
<protein>
    <submittedName>
        <fullName evidence="9">Copper resistance protein CopC</fullName>
    </submittedName>
</protein>
<comment type="caution">
    <text evidence="9">The sequence shown here is derived from an EMBL/GenBank/DDBJ whole genome shotgun (WGS) entry which is preliminary data.</text>
</comment>
<evidence type="ECO:0000256" key="7">
    <source>
        <dbReference type="SAM" id="SignalP"/>
    </source>
</evidence>
<feature type="chain" id="PRO_5046243309" evidence="7">
    <location>
        <begin position="32"/>
        <end position="209"/>
    </location>
</feature>
<keyword evidence="4" id="KW-0186">Copper</keyword>
<feature type="region of interest" description="Disordered" evidence="5">
    <location>
        <begin position="127"/>
        <end position="153"/>
    </location>
</feature>
<evidence type="ECO:0000256" key="3">
    <source>
        <dbReference type="ARBA" id="ARBA00022729"/>
    </source>
</evidence>
<evidence type="ECO:0000256" key="4">
    <source>
        <dbReference type="ARBA" id="ARBA00023008"/>
    </source>
</evidence>
<evidence type="ECO:0000256" key="2">
    <source>
        <dbReference type="ARBA" id="ARBA00022723"/>
    </source>
</evidence>
<evidence type="ECO:0000259" key="8">
    <source>
        <dbReference type="Pfam" id="PF04234"/>
    </source>
</evidence>
<evidence type="ECO:0000313" key="9">
    <source>
        <dbReference type="EMBL" id="MFD0791872.1"/>
    </source>
</evidence>
<reference evidence="10" key="1">
    <citation type="journal article" date="2019" name="Int. J. Syst. Evol. Microbiol.">
        <title>The Global Catalogue of Microorganisms (GCM) 10K type strain sequencing project: providing services to taxonomists for standard genome sequencing and annotation.</title>
        <authorList>
            <consortium name="The Broad Institute Genomics Platform"/>
            <consortium name="The Broad Institute Genome Sequencing Center for Infectious Disease"/>
            <person name="Wu L."/>
            <person name="Ma J."/>
        </authorList>
    </citation>
    <scope>NUCLEOTIDE SEQUENCE [LARGE SCALE GENOMIC DNA]</scope>
    <source>
        <strain evidence="10">CCUG 54523</strain>
    </source>
</reference>
<dbReference type="InterPro" id="IPR014755">
    <property type="entry name" value="Cu-Rt/internalin_Ig-like"/>
</dbReference>
<evidence type="ECO:0000256" key="5">
    <source>
        <dbReference type="SAM" id="MobiDB-lite"/>
    </source>
</evidence>
<feature type="transmembrane region" description="Helical" evidence="6">
    <location>
        <begin position="160"/>
        <end position="181"/>
    </location>
</feature>
<keyword evidence="10" id="KW-1185">Reference proteome</keyword>
<dbReference type="Pfam" id="PF04234">
    <property type="entry name" value="CopC"/>
    <property type="match status" value="1"/>
</dbReference>
<keyword evidence="3 7" id="KW-0732">Signal</keyword>